<organism evidence="6 7">
    <name type="scientific">Chloracidobacterium sp. N</name>
    <dbReference type="NCBI Taxonomy" id="2821540"/>
    <lineage>
        <taxon>Bacteria</taxon>
        <taxon>Pseudomonadati</taxon>
        <taxon>Acidobacteriota</taxon>
        <taxon>Terriglobia</taxon>
        <taxon>Terriglobales</taxon>
        <taxon>Acidobacteriaceae</taxon>
        <taxon>Chloracidobacterium</taxon>
        <taxon>Chloracidobacterium aggregatum</taxon>
    </lineage>
</organism>
<proteinExistence type="inferred from homology"/>
<dbReference type="InterPro" id="IPR050811">
    <property type="entry name" value="Phosphate_ABC_transporter"/>
</dbReference>
<dbReference type="Pfam" id="PF12849">
    <property type="entry name" value="PBP_like_2"/>
    <property type="match status" value="1"/>
</dbReference>
<evidence type="ECO:0000256" key="3">
    <source>
        <dbReference type="ARBA" id="ARBA00022729"/>
    </source>
</evidence>
<comment type="function">
    <text evidence="4">Involved in the system for phosphate transport across the cytoplasmic membrane.</text>
</comment>
<keyword evidence="3 4" id="KW-0732">Signal</keyword>
<feature type="domain" description="PBP" evidence="5">
    <location>
        <begin position="26"/>
        <end position="276"/>
    </location>
</feature>
<dbReference type="PANTHER" id="PTHR30570:SF1">
    <property type="entry name" value="PHOSPHATE-BINDING PROTEIN PSTS"/>
    <property type="match status" value="1"/>
</dbReference>
<evidence type="ECO:0000256" key="4">
    <source>
        <dbReference type="RuleBase" id="RU367119"/>
    </source>
</evidence>
<accession>A0ABX8B5P6</accession>
<dbReference type="Proteomes" id="UP000677668">
    <property type="component" value="Chromosome 1"/>
</dbReference>
<dbReference type="CDD" id="cd13654">
    <property type="entry name" value="PBP2_phosphate_like_2"/>
    <property type="match status" value="1"/>
</dbReference>
<evidence type="ECO:0000313" key="7">
    <source>
        <dbReference type="Proteomes" id="UP000677668"/>
    </source>
</evidence>
<comment type="similarity">
    <text evidence="1 4">Belongs to the PstS family.</text>
</comment>
<sequence>MWFQSLLVVGLALMTATTPYCAPAGRGFPVIRVDGSSTVYPLAEAVAEEFQRNYPGVRVTIGVSGTGGGMKKFCRGETDLATASRPIAASEREACRQAGLAYYELPIAMDAIVVVTHPGNVQVSAMTLDELRRIWAPEAQGRIRRWSQVNPAWGDRPLNLYGAGTDSGTFDYFTEVVNGKARASRGDYMASEDDNVLVQGIAGDPNALGYFGFDIYYENRDRLRPVPIARAAGQPPVTPTVETILSGAYAPLARPLFIYVNARSLERPEVADFVHFWLEHGAALADEVHCVPLPPEAYAAVRQHLANGRVGSVFTHRPAVAVSIQDLLTWPAAL</sequence>
<keyword evidence="2 4" id="KW-0813">Transport</keyword>
<dbReference type="NCBIfam" id="TIGR02136">
    <property type="entry name" value="ptsS_2"/>
    <property type="match status" value="1"/>
</dbReference>
<name>A0ABX8B5P6_9BACT</name>
<dbReference type="SUPFAM" id="SSF53850">
    <property type="entry name" value="Periplasmic binding protein-like II"/>
    <property type="match status" value="1"/>
</dbReference>
<feature type="chain" id="PRO_5044996116" description="Phosphate-binding protein" evidence="4">
    <location>
        <begin position="23"/>
        <end position="334"/>
    </location>
</feature>
<dbReference type="InterPro" id="IPR024370">
    <property type="entry name" value="PBP_domain"/>
</dbReference>
<protein>
    <recommendedName>
        <fullName evidence="4">Phosphate-binding protein</fullName>
    </recommendedName>
</protein>
<dbReference type="EMBL" id="CP072642">
    <property type="protein sequence ID" value="QUV94411.1"/>
    <property type="molecule type" value="Genomic_DNA"/>
</dbReference>
<evidence type="ECO:0000313" key="6">
    <source>
        <dbReference type="EMBL" id="QUV94411.1"/>
    </source>
</evidence>
<gene>
    <name evidence="6" type="ORF">J8C05_02905</name>
</gene>
<evidence type="ECO:0000256" key="2">
    <source>
        <dbReference type="ARBA" id="ARBA00022448"/>
    </source>
</evidence>
<evidence type="ECO:0000256" key="1">
    <source>
        <dbReference type="ARBA" id="ARBA00008725"/>
    </source>
</evidence>
<evidence type="ECO:0000259" key="5">
    <source>
        <dbReference type="Pfam" id="PF12849"/>
    </source>
</evidence>
<keyword evidence="4" id="KW-0592">Phosphate transport</keyword>
<dbReference type="InterPro" id="IPR011862">
    <property type="entry name" value="Phos-bd"/>
</dbReference>
<dbReference type="RefSeq" id="WP_211422706.1">
    <property type="nucleotide sequence ID" value="NZ_CP072642.1"/>
</dbReference>
<keyword evidence="7" id="KW-1185">Reference proteome</keyword>
<feature type="signal peptide" evidence="4">
    <location>
        <begin position="1"/>
        <end position="22"/>
    </location>
</feature>
<dbReference type="Gene3D" id="3.40.190.10">
    <property type="entry name" value="Periplasmic binding protein-like II"/>
    <property type="match status" value="2"/>
</dbReference>
<dbReference type="PANTHER" id="PTHR30570">
    <property type="entry name" value="PERIPLASMIC PHOSPHATE BINDING COMPONENT OF PHOSPHATE ABC TRANSPORTER"/>
    <property type="match status" value="1"/>
</dbReference>
<reference evidence="6 7" key="1">
    <citation type="submission" date="2021-03" db="EMBL/GenBank/DDBJ databases">
        <title>Genomic and phenotypic characterization of Chloracidobacterium isolates provides evidence for multiple species.</title>
        <authorList>
            <person name="Saini M.K."/>
            <person name="Costas A.M.G."/>
            <person name="Tank M."/>
            <person name="Bryant D.A."/>
        </authorList>
    </citation>
    <scope>NUCLEOTIDE SEQUENCE [LARGE SCALE GENOMIC DNA]</scope>
    <source>
        <strain evidence="6 7">N</strain>
    </source>
</reference>